<gene>
    <name evidence="2" type="ORF">RIF29_39996</name>
</gene>
<proteinExistence type="predicted"/>
<organism evidence="2 3">
    <name type="scientific">Crotalaria pallida</name>
    <name type="common">Smooth rattlebox</name>
    <name type="synonym">Crotalaria striata</name>
    <dbReference type="NCBI Taxonomy" id="3830"/>
    <lineage>
        <taxon>Eukaryota</taxon>
        <taxon>Viridiplantae</taxon>
        <taxon>Streptophyta</taxon>
        <taxon>Embryophyta</taxon>
        <taxon>Tracheophyta</taxon>
        <taxon>Spermatophyta</taxon>
        <taxon>Magnoliopsida</taxon>
        <taxon>eudicotyledons</taxon>
        <taxon>Gunneridae</taxon>
        <taxon>Pentapetalae</taxon>
        <taxon>rosids</taxon>
        <taxon>fabids</taxon>
        <taxon>Fabales</taxon>
        <taxon>Fabaceae</taxon>
        <taxon>Papilionoideae</taxon>
        <taxon>50 kb inversion clade</taxon>
        <taxon>genistoids sensu lato</taxon>
        <taxon>core genistoids</taxon>
        <taxon>Crotalarieae</taxon>
        <taxon>Crotalaria</taxon>
    </lineage>
</organism>
<feature type="region of interest" description="Disordered" evidence="1">
    <location>
        <begin position="1"/>
        <end position="32"/>
    </location>
</feature>
<keyword evidence="3" id="KW-1185">Reference proteome</keyword>
<evidence type="ECO:0000313" key="3">
    <source>
        <dbReference type="Proteomes" id="UP001372338"/>
    </source>
</evidence>
<dbReference type="Proteomes" id="UP001372338">
    <property type="component" value="Unassembled WGS sequence"/>
</dbReference>
<dbReference type="EMBL" id="JAYWIO010000008">
    <property type="protein sequence ID" value="KAK7245161.1"/>
    <property type="molecule type" value="Genomic_DNA"/>
</dbReference>
<name>A0AAN9HQA2_CROPI</name>
<evidence type="ECO:0000256" key="1">
    <source>
        <dbReference type="SAM" id="MobiDB-lite"/>
    </source>
</evidence>
<dbReference type="AlphaFoldDB" id="A0AAN9HQA2"/>
<sequence>MQEILDLCDRPINEEDPVGANMRGGRAHHGPEPSIGLEARVGVEPSVTNPPSFLDQYPLLASSVAKTLLASLNLTRRRSLSSLSQAHSPPPTAAFPFPFAQPAALHGVSHRSNPPPPLLCNIETDDPRLTIDGPRPPSHLRLSPAFTQPPPPQHCFALLHYCFTVLNYQGSQIRYMHFLLEESKQMHSFLGIGFQLDVAVNGCDILSMQGSSIPRLA</sequence>
<evidence type="ECO:0000313" key="2">
    <source>
        <dbReference type="EMBL" id="KAK7245161.1"/>
    </source>
</evidence>
<protein>
    <submittedName>
        <fullName evidence="2">Uncharacterized protein</fullName>
    </submittedName>
</protein>
<reference evidence="2 3" key="1">
    <citation type="submission" date="2024-01" db="EMBL/GenBank/DDBJ databases">
        <title>The genomes of 5 underutilized Papilionoideae crops provide insights into root nodulation and disease resistanc.</title>
        <authorList>
            <person name="Yuan L."/>
        </authorList>
    </citation>
    <scope>NUCLEOTIDE SEQUENCE [LARGE SCALE GENOMIC DNA]</scope>
    <source>
        <strain evidence="2">ZHUSHIDOU_FW_LH</strain>
        <tissue evidence="2">Leaf</tissue>
    </source>
</reference>
<accession>A0AAN9HQA2</accession>
<comment type="caution">
    <text evidence="2">The sequence shown here is derived from an EMBL/GenBank/DDBJ whole genome shotgun (WGS) entry which is preliminary data.</text>
</comment>